<dbReference type="InterPro" id="IPR040521">
    <property type="entry name" value="KDZ"/>
</dbReference>
<protein>
    <recommendedName>
        <fullName evidence="1">CxC2-like cysteine cluster KDZ transposase-associated domain-containing protein</fullName>
    </recommendedName>
</protein>
<gene>
    <name evidence="2" type="ORF">F5147DRAFT_578480</name>
</gene>
<dbReference type="AlphaFoldDB" id="A0A9P7F625"/>
<organism evidence="2 3">
    <name type="scientific">Suillus discolor</name>
    <dbReference type="NCBI Taxonomy" id="1912936"/>
    <lineage>
        <taxon>Eukaryota</taxon>
        <taxon>Fungi</taxon>
        <taxon>Dikarya</taxon>
        <taxon>Basidiomycota</taxon>
        <taxon>Agaricomycotina</taxon>
        <taxon>Agaricomycetes</taxon>
        <taxon>Agaricomycetidae</taxon>
        <taxon>Boletales</taxon>
        <taxon>Suillineae</taxon>
        <taxon>Suillaceae</taxon>
        <taxon>Suillus</taxon>
    </lineage>
</organism>
<sequence length="990" mass="112386">QSQNEYLWQWNRKFKDYINLLMVREAPPLDWLCAVCKKDGVYKCHGCFNEPLFCTDCCRTQHQRHPFHRISQWTGSFFQETSLIKVGLHIHLAHDGTPCPSSTEYTSDLFDWSDTDENIDYDDYPEGASIPLVADSDHPATIIVDKSGVHSLSIWYCHCSGALNRDMQLFEAGLFLASFTRPKTAFTFSVLDDFLLDNLECGTSAMNYYSKIRRLTSSIFPLMVPVSQFSFSWRQCKLYKWHGFAHKDDEPKAGDLALFCPACPQPGINLDLSTGTATQPDNTPFWLFTRTLVMDGNFKAEHLHPVNPSDEVSLMDGLAFMVGDERYKSHLSVAQDRVQKSDCNNHHAVNQANASRQKLEATGIGGCACARHGCFVPHSMVDFQKGERQMNMDYALSQALNYNTDGISCVITFYDINCQYNKFLKDWITSSMYLSIPMGMNIIPGIGLWHVHGHQDSCYVQYASNFMGRIDGEIMETLWASLNIISPSARGMGTPHRKEVLDYQMNDSNFMKMIRITKFLCRKFKEAARGAEESKLSFQNLNETAHPDMVLLWEVEEALAQANRLEDPTAMDIYEVRLEKGKSPTRKQQELRLLEAQNCPDHLVTNSLSRRGAATWLATNLTIEESQISLSRDVKRLGRHPTDIQLLRVAQLRDKLQTHITSFLEMAPTYLGFGVDVDEPDPPVDRVHNSLDDYSDLDDCDHNPVKVQRYSEARTMLLTVSIIVLTIIPLPSNLGIDKCNALDVTDLMKEETALREGQANDALHAIRVHLGDKAVIFWNTVRSAKSQASSTRAWTQVHSVEAAVNLNARIYSKCWLQLAKLPDHDLLKKYLPLKKEHLKASAAVADPNVRGQRDATLAWFWSIDVQGDTSGNDWMTECECPPHPVILGRLVSHALTIVYRVNWLRTKALCDRWNEEVVLVKQEMQWSVNFFNHKAKQWCGRRDNAASTGRTRHACYAARQCHIYEELAAHAADSFQKIIPVIQLEVPVVS</sequence>
<accession>A0A9P7F625</accession>
<dbReference type="Pfam" id="PF18803">
    <property type="entry name" value="CxC2"/>
    <property type="match status" value="1"/>
</dbReference>
<reference evidence="2" key="1">
    <citation type="journal article" date="2020" name="New Phytol.">
        <title>Comparative genomics reveals dynamic genome evolution in host specialist ectomycorrhizal fungi.</title>
        <authorList>
            <person name="Lofgren L.A."/>
            <person name="Nguyen N.H."/>
            <person name="Vilgalys R."/>
            <person name="Ruytinx J."/>
            <person name="Liao H.L."/>
            <person name="Branco S."/>
            <person name="Kuo A."/>
            <person name="LaButti K."/>
            <person name="Lipzen A."/>
            <person name="Andreopoulos W."/>
            <person name="Pangilinan J."/>
            <person name="Riley R."/>
            <person name="Hundley H."/>
            <person name="Na H."/>
            <person name="Barry K."/>
            <person name="Grigoriev I.V."/>
            <person name="Stajich J.E."/>
            <person name="Kennedy P.G."/>
        </authorList>
    </citation>
    <scope>NUCLEOTIDE SEQUENCE</scope>
    <source>
        <strain evidence="2">FC423</strain>
    </source>
</reference>
<dbReference type="EMBL" id="JABBWM010000034">
    <property type="protein sequence ID" value="KAG2106696.1"/>
    <property type="molecule type" value="Genomic_DNA"/>
</dbReference>
<evidence type="ECO:0000313" key="3">
    <source>
        <dbReference type="Proteomes" id="UP000823399"/>
    </source>
</evidence>
<dbReference type="OrthoDB" id="2658466at2759"/>
<dbReference type="Proteomes" id="UP000823399">
    <property type="component" value="Unassembled WGS sequence"/>
</dbReference>
<evidence type="ECO:0000313" key="2">
    <source>
        <dbReference type="EMBL" id="KAG2106696.1"/>
    </source>
</evidence>
<dbReference type="PANTHER" id="PTHR33096:SF1">
    <property type="entry name" value="CXC1-LIKE CYSTEINE CLUSTER ASSOCIATED WITH KDZ TRANSPOSASES DOMAIN-CONTAINING PROTEIN"/>
    <property type="match status" value="1"/>
</dbReference>
<dbReference type="GeneID" id="64693701"/>
<proteinExistence type="predicted"/>
<evidence type="ECO:0000259" key="1">
    <source>
        <dbReference type="Pfam" id="PF18803"/>
    </source>
</evidence>
<dbReference type="RefSeq" id="XP_041291724.1">
    <property type="nucleotide sequence ID" value="XM_041431442.1"/>
</dbReference>
<dbReference type="PANTHER" id="PTHR33096">
    <property type="entry name" value="CXC2 DOMAIN-CONTAINING PROTEIN"/>
    <property type="match status" value="1"/>
</dbReference>
<dbReference type="Pfam" id="PF18758">
    <property type="entry name" value="KDZ"/>
    <property type="match status" value="1"/>
</dbReference>
<dbReference type="InterPro" id="IPR041457">
    <property type="entry name" value="CxC2_KDZ-assoc"/>
</dbReference>
<comment type="caution">
    <text evidence="2">The sequence shown here is derived from an EMBL/GenBank/DDBJ whole genome shotgun (WGS) entry which is preliminary data.</text>
</comment>
<feature type="domain" description="CxC2-like cysteine cluster KDZ transposase-associated" evidence="1">
    <location>
        <begin position="138"/>
        <end position="217"/>
    </location>
</feature>
<keyword evidence="3" id="KW-1185">Reference proteome</keyword>
<name>A0A9P7F625_9AGAM</name>
<feature type="non-terminal residue" evidence="2">
    <location>
        <position position="990"/>
    </location>
</feature>